<accession>A0A8S3Y178</accession>
<evidence type="ECO:0000313" key="3">
    <source>
        <dbReference type="Proteomes" id="UP000691718"/>
    </source>
</evidence>
<dbReference type="PANTHER" id="PTHR11257:SF13">
    <property type="entry name" value="GEO07322P1"/>
    <property type="match status" value="1"/>
</dbReference>
<protein>
    <submittedName>
        <fullName evidence="2">(apollo) hypothetical protein</fullName>
    </submittedName>
</protein>
<gene>
    <name evidence="2" type="ORF">PAPOLLO_LOCUS24378</name>
</gene>
<dbReference type="EMBL" id="CAJQZP010001468">
    <property type="protein sequence ID" value="CAG5049064.1"/>
    <property type="molecule type" value="Genomic_DNA"/>
</dbReference>
<dbReference type="Proteomes" id="UP000691718">
    <property type="component" value="Unassembled WGS sequence"/>
</dbReference>
<dbReference type="AlphaFoldDB" id="A0A8S3Y178"/>
<evidence type="ECO:0000313" key="2">
    <source>
        <dbReference type="EMBL" id="CAG5049064.1"/>
    </source>
</evidence>
<feature type="chain" id="PRO_5035720169" evidence="1">
    <location>
        <begin position="19"/>
        <end position="122"/>
    </location>
</feature>
<comment type="caution">
    <text evidence="2">The sequence shown here is derived from an EMBL/GenBank/DDBJ whole genome shotgun (WGS) entry which is preliminary data.</text>
</comment>
<sequence length="122" mass="13949">MYFLRLAVAAFLAPAILCYDAEYDKLDTDKIIADDALFTSYIDCFLDKAPCAAEYSSEFKKLLPEVIKESCAKCSLLQKQNVRKIVKTLFERKPEDAKEFKKKYDPNGEYEADFMAFVNGSD</sequence>
<organism evidence="2 3">
    <name type="scientific">Parnassius apollo</name>
    <name type="common">Apollo butterfly</name>
    <name type="synonym">Papilio apollo</name>
    <dbReference type="NCBI Taxonomy" id="110799"/>
    <lineage>
        <taxon>Eukaryota</taxon>
        <taxon>Metazoa</taxon>
        <taxon>Ecdysozoa</taxon>
        <taxon>Arthropoda</taxon>
        <taxon>Hexapoda</taxon>
        <taxon>Insecta</taxon>
        <taxon>Pterygota</taxon>
        <taxon>Neoptera</taxon>
        <taxon>Endopterygota</taxon>
        <taxon>Lepidoptera</taxon>
        <taxon>Glossata</taxon>
        <taxon>Ditrysia</taxon>
        <taxon>Papilionoidea</taxon>
        <taxon>Papilionidae</taxon>
        <taxon>Parnassiinae</taxon>
        <taxon>Parnassini</taxon>
        <taxon>Parnassius</taxon>
        <taxon>Parnassius</taxon>
    </lineage>
</organism>
<reference evidence="2" key="1">
    <citation type="submission" date="2021-04" db="EMBL/GenBank/DDBJ databases">
        <authorList>
            <person name="Tunstrom K."/>
        </authorList>
    </citation>
    <scope>NUCLEOTIDE SEQUENCE</scope>
</reference>
<name>A0A8S3Y178_PARAO</name>
<evidence type="ECO:0000256" key="1">
    <source>
        <dbReference type="SAM" id="SignalP"/>
    </source>
</evidence>
<proteinExistence type="predicted"/>
<dbReference type="PANTHER" id="PTHR11257">
    <property type="entry name" value="CHEMOSENSORY PROTEIN-RELATED"/>
    <property type="match status" value="1"/>
</dbReference>
<keyword evidence="3" id="KW-1185">Reference proteome</keyword>
<feature type="signal peptide" evidence="1">
    <location>
        <begin position="1"/>
        <end position="18"/>
    </location>
</feature>
<dbReference type="OrthoDB" id="7274644at2759"/>
<dbReference type="Pfam" id="PF03392">
    <property type="entry name" value="OS-D"/>
    <property type="match status" value="1"/>
</dbReference>
<keyword evidence="1" id="KW-0732">Signal</keyword>
<dbReference type="InterPro" id="IPR005055">
    <property type="entry name" value="A10/PebIII"/>
</dbReference>